<keyword evidence="2" id="KW-1185">Reference proteome</keyword>
<name>A0A8J2ZQ55_9BACI</name>
<accession>A0A8J2ZQ55</accession>
<evidence type="ECO:0000313" key="2">
    <source>
        <dbReference type="Proteomes" id="UP000602050"/>
    </source>
</evidence>
<dbReference type="Proteomes" id="UP000602050">
    <property type="component" value="Unassembled WGS sequence"/>
</dbReference>
<dbReference type="InterPro" id="IPR025236">
    <property type="entry name" value="SR1P"/>
</dbReference>
<evidence type="ECO:0008006" key="3">
    <source>
        <dbReference type="Google" id="ProtNLM"/>
    </source>
</evidence>
<sequence>MCYIIIKLSLTKGDGKMGIIVCQDCDKVIETYEDEKVTTLYGTCPECNDCE</sequence>
<evidence type="ECO:0000313" key="1">
    <source>
        <dbReference type="EMBL" id="GGH72168.1"/>
    </source>
</evidence>
<reference evidence="1" key="1">
    <citation type="journal article" date="2014" name="Int. J. Syst. Evol. Microbiol.">
        <title>Complete genome sequence of Corynebacterium casei LMG S-19264T (=DSM 44701T), isolated from a smear-ripened cheese.</title>
        <authorList>
            <consortium name="US DOE Joint Genome Institute (JGI-PGF)"/>
            <person name="Walter F."/>
            <person name="Albersmeier A."/>
            <person name="Kalinowski J."/>
            <person name="Ruckert C."/>
        </authorList>
    </citation>
    <scope>NUCLEOTIDE SEQUENCE</scope>
    <source>
        <strain evidence="1">CGMCC 1.12360</strain>
    </source>
</reference>
<gene>
    <name evidence="1" type="ORF">GCM10010978_08850</name>
</gene>
<dbReference type="EMBL" id="BMEV01000011">
    <property type="protein sequence ID" value="GGH72168.1"/>
    <property type="molecule type" value="Genomic_DNA"/>
</dbReference>
<reference evidence="1" key="2">
    <citation type="submission" date="2020-09" db="EMBL/GenBank/DDBJ databases">
        <authorList>
            <person name="Sun Q."/>
            <person name="Zhou Y."/>
        </authorList>
    </citation>
    <scope>NUCLEOTIDE SEQUENCE</scope>
    <source>
        <strain evidence="1">CGMCC 1.12360</strain>
    </source>
</reference>
<proteinExistence type="predicted"/>
<organism evidence="1 2">
    <name type="scientific">Compostibacillus humi</name>
    <dbReference type="NCBI Taxonomy" id="1245525"/>
    <lineage>
        <taxon>Bacteria</taxon>
        <taxon>Bacillati</taxon>
        <taxon>Bacillota</taxon>
        <taxon>Bacilli</taxon>
        <taxon>Bacillales</taxon>
        <taxon>Bacillaceae</taxon>
        <taxon>Compostibacillus</taxon>
    </lineage>
</organism>
<dbReference type="AlphaFoldDB" id="A0A8J2ZQ55"/>
<comment type="caution">
    <text evidence="1">The sequence shown here is derived from an EMBL/GenBank/DDBJ whole genome shotgun (WGS) entry which is preliminary data.</text>
</comment>
<protein>
    <recommendedName>
        <fullName evidence="3">GapA-binding peptide SR1P</fullName>
    </recommendedName>
</protein>
<dbReference type="Pfam" id="PF13790">
    <property type="entry name" value="SR1P"/>
    <property type="match status" value="1"/>
</dbReference>